<dbReference type="FunFam" id="1.10.3710.10:FF:000005">
    <property type="entry name" value="AAA family ATPase, putative"/>
    <property type="match status" value="1"/>
</dbReference>
<dbReference type="GO" id="GO:0008047">
    <property type="term" value="F:enzyme activator activity"/>
    <property type="evidence" value="ECO:0000318"/>
    <property type="project" value="GO_Central"/>
</dbReference>
<dbReference type="GeneID" id="4618844"/>
<dbReference type="InterPro" id="IPR003959">
    <property type="entry name" value="ATPase_AAA_core"/>
</dbReference>
<dbReference type="PANTHER" id="PTHR13779:SF7">
    <property type="entry name" value="ATPASE WRNIP1"/>
    <property type="match status" value="1"/>
</dbReference>
<dbReference type="SMART" id="SM00382">
    <property type="entry name" value="AAA"/>
    <property type="match status" value="1"/>
</dbReference>
<dbReference type="PANTHER" id="PTHR13779">
    <property type="entry name" value="WERNER HELICASE-INTERACTING PROTEIN 1 FAMILY MEMBER"/>
    <property type="match status" value="1"/>
</dbReference>
<dbReference type="SMART" id="SM00734">
    <property type="entry name" value="ZnF_Rad18"/>
    <property type="match status" value="1"/>
</dbReference>
<dbReference type="InterPro" id="IPR021886">
    <property type="entry name" value="MgsA_C"/>
</dbReference>
<dbReference type="GO" id="GO:0005634">
    <property type="term" value="C:nucleus"/>
    <property type="evidence" value="ECO:0000318"/>
    <property type="project" value="GO_Central"/>
</dbReference>
<evidence type="ECO:0000256" key="6">
    <source>
        <dbReference type="ARBA" id="ARBA00022833"/>
    </source>
</evidence>
<dbReference type="Gene3D" id="3.40.50.300">
    <property type="entry name" value="P-loop containing nucleotide triphosphate hydrolases"/>
    <property type="match status" value="1"/>
</dbReference>
<keyword evidence="8" id="KW-0234">DNA repair</keyword>
<feature type="domain" description="AAA+ ATPase" evidence="9">
    <location>
        <begin position="141"/>
        <end position="266"/>
    </location>
</feature>
<organism evidence="11 12">
    <name type="scientific">Eremothecium gossypii (strain ATCC 10895 / CBS 109.51 / FGSC 9923 / NRRL Y-1056)</name>
    <name type="common">Yeast</name>
    <name type="synonym">Ashbya gossypii</name>
    <dbReference type="NCBI Taxonomy" id="284811"/>
    <lineage>
        <taxon>Eukaryota</taxon>
        <taxon>Fungi</taxon>
        <taxon>Dikarya</taxon>
        <taxon>Ascomycota</taxon>
        <taxon>Saccharomycotina</taxon>
        <taxon>Saccharomycetes</taxon>
        <taxon>Saccharomycetales</taxon>
        <taxon>Saccharomycetaceae</taxon>
        <taxon>Eremothecium</taxon>
    </lineage>
</organism>
<dbReference type="Gene3D" id="1.10.3710.10">
    <property type="entry name" value="DNA polymerase III clamp loader subunits, C-terminal domain"/>
    <property type="match status" value="1"/>
</dbReference>
<keyword evidence="7" id="KW-0067">ATP-binding</keyword>
<keyword evidence="5" id="KW-0863">Zinc-finger</keyword>
<dbReference type="InParanoid" id="Q75E53"/>
<sequence length="547" mass="61248">MSSRTGENLIKCPVCGRRVAFISINSHLDACTAGGGRKERGTTSVSEMLGRKHKLEDEDSVTVISDVNMEDSEVIEMDDSPQRKRARATGTVNSDQRELQKMAHLPLSEKLRPRELREYVGQQHILSQESGALYKYVSQGTIPSMILWGPPGVGKTSLARLLSKTVNARPQAKITYQLVETSATKANAQELRTVFDNAKKEFRLTKRMTVLFVDEIHRFNKGQQDLLLPYVESGGIVLIGATTENPSFQLNNALLSRCQVFVLNKLTEDEMNRVLTRGIAMLNKCRRLLWENPRPLKLEMECIEYINRVAVGDTRKALNILEMVEVSTRQIPTDKSLQLQDMKSLLQNDSNVVRSYYDAGGENHYDTISAFHKAIRGSDENAALYYLARMLQGGEDPLFIARRMVRIASEDIGLADNTMLPLAVSAHDAVMKVGLPEADLSLAHCAVALARAPKSVLLYRGWKQLKGMLSENKYQMASSEIPLHLRNAPTKLMKDLGYGAGYKYNPTYKDGKVKQEYFPLEVLANCTDRNELRFLAGPHLGTEVDPD</sequence>
<dbReference type="FunFam" id="3.40.50.300:FF:000345">
    <property type="entry name" value="AAA family ATPase"/>
    <property type="match status" value="1"/>
</dbReference>
<dbReference type="SUPFAM" id="SSF48019">
    <property type="entry name" value="post-AAA+ oligomerization domain-like"/>
    <property type="match status" value="1"/>
</dbReference>
<evidence type="ECO:0000256" key="2">
    <source>
        <dbReference type="ARBA" id="ARBA00022723"/>
    </source>
</evidence>
<evidence type="ECO:0000259" key="9">
    <source>
        <dbReference type="SMART" id="SM00382"/>
    </source>
</evidence>
<dbReference type="GO" id="GO:0005524">
    <property type="term" value="F:ATP binding"/>
    <property type="evidence" value="ECO:0007669"/>
    <property type="project" value="UniProtKB-KW"/>
</dbReference>
<dbReference type="InterPro" id="IPR027417">
    <property type="entry name" value="P-loop_NTPase"/>
</dbReference>
<evidence type="ECO:0000256" key="4">
    <source>
        <dbReference type="ARBA" id="ARBA00022763"/>
    </source>
</evidence>
<dbReference type="Pfam" id="PF16193">
    <property type="entry name" value="AAA_assoc_2"/>
    <property type="match status" value="1"/>
</dbReference>
<dbReference type="GO" id="GO:0006282">
    <property type="term" value="P:regulation of DNA repair"/>
    <property type="evidence" value="ECO:0007669"/>
    <property type="project" value="EnsemblFungi"/>
</dbReference>
<dbReference type="FunCoup" id="Q75E53">
    <property type="interactions" value="858"/>
</dbReference>
<dbReference type="FunFam" id="1.10.8.60:FF:000195">
    <property type="entry name" value="AAA-type ATPase family protein"/>
    <property type="match status" value="1"/>
</dbReference>
<dbReference type="RefSeq" id="NP_982764.1">
    <property type="nucleotide sequence ID" value="NM_208117.1"/>
</dbReference>
<dbReference type="InterPro" id="IPR008921">
    <property type="entry name" value="DNA_pol3_clamp-load_cplx_C"/>
</dbReference>
<dbReference type="GO" id="GO:0000731">
    <property type="term" value="P:DNA synthesis involved in DNA repair"/>
    <property type="evidence" value="ECO:0000318"/>
    <property type="project" value="GO_Central"/>
</dbReference>
<dbReference type="Gene3D" id="1.10.8.60">
    <property type="match status" value="1"/>
</dbReference>
<evidence type="ECO:0000256" key="7">
    <source>
        <dbReference type="ARBA" id="ARBA00022840"/>
    </source>
</evidence>
<dbReference type="GO" id="GO:0016887">
    <property type="term" value="F:ATP hydrolysis activity"/>
    <property type="evidence" value="ECO:0007669"/>
    <property type="project" value="InterPro"/>
</dbReference>
<evidence type="ECO:0000256" key="5">
    <source>
        <dbReference type="ARBA" id="ARBA00022771"/>
    </source>
</evidence>
<keyword evidence="2" id="KW-0479">Metal-binding</keyword>
<proteinExistence type="inferred from homology"/>
<dbReference type="Proteomes" id="UP000000591">
    <property type="component" value="Chromosome II"/>
</dbReference>
<dbReference type="GO" id="GO:0051880">
    <property type="term" value="F:G-quadruplex DNA binding"/>
    <property type="evidence" value="ECO:0007669"/>
    <property type="project" value="EnsemblFungi"/>
</dbReference>
<dbReference type="KEGG" id="ago:AGOS_ABL183W"/>
<evidence type="ECO:0000256" key="8">
    <source>
        <dbReference type="ARBA" id="ARBA00023204"/>
    </source>
</evidence>
<accession>Q75E53</accession>
<dbReference type="EMBL" id="AE016815">
    <property type="protein sequence ID" value="AAS50588.1"/>
    <property type="molecule type" value="Genomic_DNA"/>
</dbReference>
<protein>
    <submittedName>
        <fullName evidence="11">ABL183Wp</fullName>
    </submittedName>
</protein>
<gene>
    <name evidence="11" type="ORF">AGOS_ABL183W</name>
</gene>
<feature type="domain" description="UBZ4-type" evidence="10">
    <location>
        <begin position="9"/>
        <end position="32"/>
    </location>
</feature>
<dbReference type="GO" id="GO:0051276">
    <property type="term" value="P:chromosome organization"/>
    <property type="evidence" value="ECO:0007669"/>
    <property type="project" value="EnsemblFungi"/>
</dbReference>
<dbReference type="InterPro" id="IPR006642">
    <property type="entry name" value="Rad18_UBZ4"/>
</dbReference>
<dbReference type="SUPFAM" id="SSF52540">
    <property type="entry name" value="P-loop containing nucleoside triphosphate hydrolases"/>
    <property type="match status" value="1"/>
</dbReference>
<dbReference type="InterPro" id="IPR051314">
    <property type="entry name" value="AAA_ATPase_RarA/MGS1/WRNIP1"/>
</dbReference>
<keyword evidence="3" id="KW-0547">Nucleotide-binding</keyword>
<keyword evidence="12" id="KW-1185">Reference proteome</keyword>
<dbReference type="InterPro" id="IPR032423">
    <property type="entry name" value="AAA_assoc_2"/>
</dbReference>
<dbReference type="AlphaFoldDB" id="Q75E53"/>
<evidence type="ECO:0000313" key="12">
    <source>
        <dbReference type="Proteomes" id="UP000000591"/>
    </source>
</evidence>
<dbReference type="GO" id="GO:0006261">
    <property type="term" value="P:DNA-templated DNA replication"/>
    <property type="evidence" value="ECO:0000318"/>
    <property type="project" value="GO_Central"/>
</dbReference>
<reference evidence="12" key="2">
    <citation type="journal article" date="2013" name="G3 (Bethesda)">
        <title>Genomes of Ashbya fungi isolated from insects reveal four mating-type loci, numerous translocations, lack of transposons, and distinct gene duplications.</title>
        <authorList>
            <person name="Dietrich F.S."/>
            <person name="Voegeli S."/>
            <person name="Kuo S."/>
            <person name="Philippsen P."/>
        </authorList>
    </citation>
    <scope>GENOME REANNOTATION</scope>
    <source>
        <strain evidence="12">ATCC 10895 / CBS 109.51 / FGSC 9923 / NRRL Y-1056</strain>
    </source>
</reference>
<dbReference type="GO" id="GO:0008270">
    <property type="term" value="F:zinc ion binding"/>
    <property type="evidence" value="ECO:0007669"/>
    <property type="project" value="UniProtKB-KW"/>
</dbReference>
<dbReference type="Pfam" id="PF00004">
    <property type="entry name" value="AAA"/>
    <property type="match status" value="1"/>
</dbReference>
<keyword evidence="6" id="KW-0862">Zinc</keyword>
<comment type="similarity">
    <text evidence="1">Belongs to the AAA ATPase family. RarA/MGS1/WRNIP1 subfamily.</text>
</comment>
<dbReference type="CDD" id="cd18139">
    <property type="entry name" value="HLD_clamp_RarA"/>
    <property type="match status" value="1"/>
</dbReference>
<dbReference type="eggNOG" id="KOG2028">
    <property type="taxonomic scope" value="Eukaryota"/>
</dbReference>
<dbReference type="Gene3D" id="1.20.272.10">
    <property type="match status" value="1"/>
</dbReference>
<dbReference type="GO" id="GO:0017116">
    <property type="term" value="F:single-stranded DNA helicase activity"/>
    <property type="evidence" value="ECO:0000318"/>
    <property type="project" value="GO_Central"/>
</dbReference>
<dbReference type="InterPro" id="IPR003593">
    <property type="entry name" value="AAA+_ATPase"/>
</dbReference>
<evidence type="ECO:0000256" key="3">
    <source>
        <dbReference type="ARBA" id="ARBA00022741"/>
    </source>
</evidence>
<dbReference type="STRING" id="284811.Q75E53"/>
<dbReference type="GO" id="GO:0033567">
    <property type="term" value="P:DNA replication, Okazaki fragment processing"/>
    <property type="evidence" value="ECO:0007669"/>
    <property type="project" value="EnsemblFungi"/>
</dbReference>
<dbReference type="OrthoDB" id="10265467at2759"/>
<dbReference type="FunFam" id="1.20.272.10:FF:000001">
    <property type="entry name" value="Putative AAA family ATPase"/>
    <property type="match status" value="1"/>
</dbReference>
<dbReference type="HOGENOM" id="CLU_017985_0_1_1"/>
<dbReference type="Pfam" id="PF12002">
    <property type="entry name" value="MgsA_C"/>
    <property type="match status" value="1"/>
</dbReference>
<dbReference type="OMA" id="RIILSQC"/>
<reference evidence="11 12" key="1">
    <citation type="journal article" date="2004" name="Science">
        <title>The Ashbya gossypii genome as a tool for mapping the ancient Saccharomyces cerevisiae genome.</title>
        <authorList>
            <person name="Dietrich F.S."/>
            <person name="Voegeli S."/>
            <person name="Brachat S."/>
            <person name="Lerch A."/>
            <person name="Gates K."/>
            <person name="Steiner S."/>
            <person name="Mohr C."/>
            <person name="Pohlmann R."/>
            <person name="Luedi P."/>
            <person name="Choi S."/>
            <person name="Wing R.A."/>
            <person name="Flavier A."/>
            <person name="Gaffney T.D."/>
            <person name="Philippsen P."/>
        </authorList>
    </citation>
    <scope>NUCLEOTIDE SEQUENCE [LARGE SCALE GENOMIC DNA]</scope>
    <source>
        <strain evidence="12">ATCC 10895 / CBS 109.51 / FGSC 9923 / NRRL Y-1056</strain>
    </source>
</reference>
<dbReference type="CDD" id="cd00009">
    <property type="entry name" value="AAA"/>
    <property type="match status" value="1"/>
</dbReference>
<name>Q75E53_EREGS</name>
<keyword evidence="4" id="KW-0227">DNA damage</keyword>
<dbReference type="Gene3D" id="3.30.160.60">
    <property type="entry name" value="Classic Zinc Finger"/>
    <property type="match status" value="1"/>
</dbReference>
<evidence type="ECO:0000259" key="10">
    <source>
        <dbReference type="SMART" id="SM00734"/>
    </source>
</evidence>
<evidence type="ECO:0000313" key="11">
    <source>
        <dbReference type="EMBL" id="AAS50588.1"/>
    </source>
</evidence>
<evidence type="ECO:0000256" key="1">
    <source>
        <dbReference type="ARBA" id="ARBA00008959"/>
    </source>
</evidence>